<keyword evidence="3" id="KW-1185">Reference proteome</keyword>
<dbReference type="AlphaFoldDB" id="A0A6H0Y7F2"/>
<reference evidence="2 3" key="1">
    <citation type="journal article" date="2016" name="Sci. Rep.">
        <title>Peltaster fructicola genome reveals evolution from an invasive phytopathogen to an ectophytic parasite.</title>
        <authorList>
            <person name="Xu C."/>
            <person name="Chen H."/>
            <person name="Gleason M.L."/>
            <person name="Xu J.R."/>
            <person name="Liu H."/>
            <person name="Zhang R."/>
            <person name="Sun G."/>
        </authorList>
    </citation>
    <scope>NUCLEOTIDE SEQUENCE [LARGE SCALE GENOMIC DNA]</scope>
    <source>
        <strain evidence="2 3">LNHT1506</strain>
    </source>
</reference>
<protein>
    <submittedName>
        <fullName evidence="2">Uncharacterized protein</fullName>
    </submittedName>
</protein>
<dbReference type="OrthoDB" id="3068835at2759"/>
<sequence length="340" mass="36990">MGCCCSSCKVPDIECSLDRPELKQKRLGRPDVSQPSGTPRAPAAPQMLGASRQSERPSAQQPPQSARRDSDVSLPTEQPPPYDSNAVQKDTRRSSVFGSRETLDPVQSSSSQPPRELPYVIPLTSAGAGTSSEESLAAAYAPDLQSLGVPPAQYMAFLAGLDTGLFASPTAQPGSVSAYIHSMFQDHDNASSSQVTWHTSTTAGSINRSQAYVSAKNAELFHGVSLHVEVLGTADMKRQIDTASEASLLKIKGDRKLDGIEAKRSKEALKLEQKLLTSKTLEKQQKAMRKFLEKDDKYNRKALKAISKAERRIDEDAQSSVSEEANDDGMYWLLVTRYEG</sequence>
<dbReference type="Proteomes" id="UP000503462">
    <property type="component" value="Chromosome 5"/>
</dbReference>
<evidence type="ECO:0000313" key="2">
    <source>
        <dbReference type="EMBL" id="QIX02530.1"/>
    </source>
</evidence>
<proteinExistence type="predicted"/>
<accession>A0A6H0Y7F2</accession>
<evidence type="ECO:0000313" key="3">
    <source>
        <dbReference type="Proteomes" id="UP000503462"/>
    </source>
</evidence>
<name>A0A6H0Y7F2_9PEZI</name>
<evidence type="ECO:0000256" key="1">
    <source>
        <dbReference type="SAM" id="MobiDB-lite"/>
    </source>
</evidence>
<feature type="region of interest" description="Disordered" evidence="1">
    <location>
        <begin position="17"/>
        <end position="118"/>
    </location>
</feature>
<organism evidence="2 3">
    <name type="scientific">Peltaster fructicola</name>
    <dbReference type="NCBI Taxonomy" id="286661"/>
    <lineage>
        <taxon>Eukaryota</taxon>
        <taxon>Fungi</taxon>
        <taxon>Dikarya</taxon>
        <taxon>Ascomycota</taxon>
        <taxon>Pezizomycotina</taxon>
        <taxon>Dothideomycetes</taxon>
        <taxon>Dothideomycetes incertae sedis</taxon>
        <taxon>Peltaster</taxon>
    </lineage>
</organism>
<gene>
    <name evidence="2" type="ORF">AMS68_008047</name>
</gene>
<dbReference type="EMBL" id="CP051143">
    <property type="protein sequence ID" value="QIX02530.1"/>
    <property type="molecule type" value="Genomic_DNA"/>
</dbReference>